<feature type="transmembrane region" description="Helical" evidence="2">
    <location>
        <begin position="411"/>
        <end position="432"/>
    </location>
</feature>
<dbReference type="Proteomes" id="UP000189370">
    <property type="component" value="Unassembled WGS sequence"/>
</dbReference>
<evidence type="ECO:0000256" key="2">
    <source>
        <dbReference type="SAM" id="Phobius"/>
    </source>
</evidence>
<dbReference type="EMBL" id="LWLN01000001">
    <property type="protein sequence ID" value="OLZ42568.1"/>
    <property type="molecule type" value="Genomic_DNA"/>
</dbReference>
<feature type="region of interest" description="Disordered" evidence="1">
    <location>
        <begin position="605"/>
        <end position="633"/>
    </location>
</feature>
<dbReference type="SUPFAM" id="SSF49464">
    <property type="entry name" value="Carboxypeptidase regulatory domain-like"/>
    <property type="match status" value="1"/>
</dbReference>
<proteinExistence type="predicted"/>
<dbReference type="STRING" id="301967.A6E15_17080"/>
<evidence type="ECO:0000313" key="3">
    <source>
        <dbReference type="EMBL" id="OLZ42568.1"/>
    </source>
</evidence>
<reference evidence="4" key="1">
    <citation type="submission" date="2016-04" db="EMBL/GenBank/DDBJ databases">
        <authorList>
            <person name="Chen S.-C."/>
            <person name="Lai M.-C."/>
        </authorList>
    </citation>
    <scope>NUCLEOTIDE SEQUENCE [LARGE SCALE GENOMIC DNA]</scope>
    <source>
        <strain evidence="4">AB14</strain>
    </source>
</reference>
<accession>A0A1S8B0I3</accession>
<feature type="transmembrane region" description="Helical" evidence="2">
    <location>
        <begin position="483"/>
        <end position="504"/>
    </location>
</feature>
<keyword evidence="4" id="KW-1185">Reference proteome</keyword>
<keyword evidence="2" id="KW-0472">Membrane</keyword>
<dbReference type="AlphaFoldDB" id="A0A1S8B0I3"/>
<evidence type="ECO:0000313" key="4">
    <source>
        <dbReference type="Proteomes" id="UP000189370"/>
    </source>
</evidence>
<evidence type="ECO:0000256" key="1">
    <source>
        <dbReference type="SAM" id="MobiDB-lite"/>
    </source>
</evidence>
<evidence type="ECO:0008006" key="5">
    <source>
        <dbReference type="Google" id="ProtNLM"/>
    </source>
</evidence>
<keyword evidence="2" id="KW-0812">Transmembrane</keyword>
<dbReference type="RefSeq" id="WP_076148090.1">
    <property type="nucleotide sequence ID" value="NZ_LWLN01000001.1"/>
</dbReference>
<dbReference type="Gene3D" id="2.60.40.1120">
    <property type="entry name" value="Carboxypeptidase-like, regulatory domain"/>
    <property type="match status" value="1"/>
</dbReference>
<dbReference type="OrthoDB" id="177494at2157"/>
<protein>
    <recommendedName>
        <fullName evidence="5">Carboxypeptidase regulatory-like domain-containing protein</fullName>
    </recommendedName>
</protein>
<comment type="caution">
    <text evidence="3">The sequence shown here is derived from an EMBL/GenBank/DDBJ whole genome shotgun (WGS) entry which is preliminary data.</text>
</comment>
<dbReference type="InterPro" id="IPR008969">
    <property type="entry name" value="CarboxyPept-like_regulatory"/>
</dbReference>
<feature type="transmembrane region" description="Helical" evidence="2">
    <location>
        <begin position="444"/>
        <end position="463"/>
    </location>
</feature>
<sequence>MTALASTTDGRSRAGRALVALVLALVVAGTAVTPVAAAAATAVQDDGGDGGDVTITRADGNVEVDVGGLDGEFDNVTVGLVNPDGSNETAAVSGGTAEVPIENLTAGVDDGASLVGATVRVTADGEAYEDTVDLHDVTFAADAPVWIDGDSELVLPLNGDDTAGLTENDTVTVTAGDTDLEAAVRAGGTQLTIPQSALVDAVDPSPEIDLEVSIADHESTRTLEPALHDTDDGLVLWHPLFETGTDYEVAVEDDGTKYINNSATPADPGEIDLSRLTGASEVDATVSSGDGTLVDDPELPLESFELSATIVDDGSAVAFEQGVDGLSVTNAVVNASANGTYALAGSGTIEDGRLALENATVSANDTLVLWTNAGVGTVELSAAPADPASSSAADESDGGDESTLLESILRIGTFAALLVVPGLIGPAVGYGAFRFREEWTRDRLKITGIIAVGFSLAIALVLLETVGGGLKPDDIALAAFTHHATALVGVVLGTAAAPATYYYVGFPAGRATGSTGGFTIDVTVTDGDRPLDGRTKIGYRRADASDATPKSTTIRDGTGRIGVPTRGNWTLAAKHGQHESEAVEATRRRSSVTLTVPFPATVTVTDREDGEPIPGATVTRRDDGTTQTTDESGAVTLEPDGAGSSTEVEISHEKYDDRTETVAFTQDGDREVALAPRTGRVRLRSRVDGAPVGSTPLRLSPREQVLRERYGTITLRTGDDGVATRDGLLAGQYRAEIAPPAGRDDIFDGGKSILTVREDRSATAEVDATFTWSLSAAQRERIDRLRRRIRQLSDHAGRDTTIPRYYGSVVEAMLEAVERLPEAGHHFAHGETDPDAVADSLLAAAEKSIEAINDAMTTKRNVDLFAACADMPDPGLEWDGRCDLETVIDRLESDLMTQRNALKDRYEDVTDRVETERGSVSEAAPAEEMVRHAWELGSDAGRGEEAIATIYAALLLLEAVEGLFERDALRERLSRTVF</sequence>
<feature type="region of interest" description="Disordered" evidence="1">
    <location>
        <begin position="543"/>
        <end position="563"/>
    </location>
</feature>
<keyword evidence="2" id="KW-1133">Transmembrane helix</keyword>
<gene>
    <name evidence="3" type="ORF">A6E15_17080</name>
</gene>
<name>A0A1S8B0I3_9EURY</name>
<organism evidence="3 4">
    <name type="scientific">Natrinema saccharevitans</name>
    <dbReference type="NCBI Taxonomy" id="301967"/>
    <lineage>
        <taxon>Archaea</taxon>
        <taxon>Methanobacteriati</taxon>
        <taxon>Methanobacteriota</taxon>
        <taxon>Stenosarchaea group</taxon>
        <taxon>Halobacteria</taxon>
        <taxon>Halobacteriales</taxon>
        <taxon>Natrialbaceae</taxon>
        <taxon>Natrinema</taxon>
    </lineage>
</organism>